<organism evidence="3 4">
    <name type="scientific">Actinomadura alba</name>
    <dbReference type="NCBI Taxonomy" id="406431"/>
    <lineage>
        <taxon>Bacteria</taxon>
        <taxon>Bacillati</taxon>
        <taxon>Actinomycetota</taxon>
        <taxon>Actinomycetes</taxon>
        <taxon>Streptosporangiales</taxon>
        <taxon>Thermomonosporaceae</taxon>
        <taxon>Actinomadura</taxon>
    </lineage>
</organism>
<comment type="caution">
    <text evidence="3">The sequence shown here is derived from an EMBL/GenBank/DDBJ whole genome shotgun (WGS) entry which is preliminary data.</text>
</comment>
<protein>
    <recommendedName>
        <fullName evidence="2">DUF6194 domain-containing protein</fullName>
    </recommendedName>
</protein>
<feature type="domain" description="DUF6194" evidence="2">
    <location>
        <begin position="6"/>
        <end position="58"/>
    </location>
</feature>
<evidence type="ECO:0000256" key="1">
    <source>
        <dbReference type="SAM" id="MobiDB-lite"/>
    </source>
</evidence>
<dbReference type="InterPro" id="IPR038056">
    <property type="entry name" value="YjbR-like_sf"/>
</dbReference>
<dbReference type="EMBL" id="JABVEC010000009">
    <property type="protein sequence ID" value="MBC6466696.1"/>
    <property type="molecule type" value="Genomic_DNA"/>
</dbReference>
<accession>A0ABR7LPC3</accession>
<dbReference type="Pfam" id="PF19694">
    <property type="entry name" value="DUF6194"/>
    <property type="match status" value="1"/>
</dbReference>
<gene>
    <name evidence="3" type="ORF">HKK74_14455</name>
</gene>
<keyword evidence="4" id="KW-1185">Reference proteome</keyword>
<reference evidence="3 4" key="1">
    <citation type="submission" date="2020-06" db="EMBL/GenBank/DDBJ databases">
        <title>Actinomadura xiongansis sp. nov., isolated from soil of Baiyangdian.</title>
        <authorList>
            <person name="Zhang X."/>
        </authorList>
    </citation>
    <scope>NUCLEOTIDE SEQUENCE [LARGE SCALE GENOMIC DNA]</scope>
    <source>
        <strain evidence="3 4">HBUM206468</strain>
    </source>
</reference>
<proteinExistence type="predicted"/>
<evidence type="ECO:0000313" key="4">
    <source>
        <dbReference type="Proteomes" id="UP000805614"/>
    </source>
</evidence>
<name>A0ABR7LPC3_9ACTN</name>
<dbReference type="Proteomes" id="UP000805614">
    <property type="component" value="Unassembled WGS sequence"/>
</dbReference>
<evidence type="ECO:0000313" key="3">
    <source>
        <dbReference type="EMBL" id="MBC6466696.1"/>
    </source>
</evidence>
<dbReference type="InterPro" id="IPR045676">
    <property type="entry name" value="DUF6194"/>
</dbReference>
<dbReference type="SUPFAM" id="SSF142906">
    <property type="entry name" value="YjbR-like"/>
    <property type="match status" value="1"/>
</dbReference>
<sequence length="81" mass="8911">MLDTGFDYSARDQVMPHPYYGSQYWVGVVSPAANTIDEVRHLLDEAHRFAARKHANRSARGTRDGSVLDATPRVSAAPPEG</sequence>
<feature type="region of interest" description="Disordered" evidence="1">
    <location>
        <begin position="51"/>
        <end position="81"/>
    </location>
</feature>
<evidence type="ECO:0000259" key="2">
    <source>
        <dbReference type="Pfam" id="PF19694"/>
    </source>
</evidence>